<dbReference type="EMBL" id="LAZR01014199">
    <property type="protein sequence ID" value="KKM18542.1"/>
    <property type="molecule type" value="Genomic_DNA"/>
</dbReference>
<evidence type="ECO:0000313" key="1">
    <source>
        <dbReference type="EMBL" id="KKM18542.1"/>
    </source>
</evidence>
<protein>
    <submittedName>
        <fullName evidence="1">Uncharacterized protein</fullName>
    </submittedName>
</protein>
<reference evidence="1" key="1">
    <citation type="journal article" date="2015" name="Nature">
        <title>Complex archaea that bridge the gap between prokaryotes and eukaryotes.</title>
        <authorList>
            <person name="Spang A."/>
            <person name="Saw J.H."/>
            <person name="Jorgensen S.L."/>
            <person name="Zaremba-Niedzwiedzka K."/>
            <person name="Martijn J."/>
            <person name="Lind A.E."/>
            <person name="van Eijk R."/>
            <person name="Schleper C."/>
            <person name="Guy L."/>
            <person name="Ettema T.J."/>
        </authorList>
    </citation>
    <scope>NUCLEOTIDE SEQUENCE</scope>
</reference>
<sequence>MTLDEAFDTLYKYRGTLFDRIRDIKRNYQEWELPMKDRVKLAELDAEKLGVDRGLELIRKCLSSDA</sequence>
<gene>
    <name evidence="1" type="ORF">LCGC14_1664640</name>
</gene>
<comment type="caution">
    <text evidence="1">The sequence shown here is derived from an EMBL/GenBank/DDBJ whole genome shotgun (WGS) entry which is preliminary data.</text>
</comment>
<organism evidence="1">
    <name type="scientific">marine sediment metagenome</name>
    <dbReference type="NCBI Taxonomy" id="412755"/>
    <lineage>
        <taxon>unclassified sequences</taxon>
        <taxon>metagenomes</taxon>
        <taxon>ecological metagenomes</taxon>
    </lineage>
</organism>
<accession>A0A0F9HTU9</accession>
<dbReference type="AlphaFoldDB" id="A0A0F9HTU9"/>
<proteinExistence type="predicted"/>
<name>A0A0F9HTU9_9ZZZZ</name>